<dbReference type="EnsemblMetazoa" id="XM_038215317.1">
    <property type="protein sequence ID" value="XP_038071245.1"/>
    <property type="gene ID" value="LOC119740116"/>
</dbReference>
<dbReference type="Proteomes" id="UP000887568">
    <property type="component" value="Unplaced"/>
</dbReference>
<dbReference type="InterPro" id="IPR001878">
    <property type="entry name" value="Znf_CCHC"/>
</dbReference>
<dbReference type="PROSITE" id="PS50158">
    <property type="entry name" value="ZF_CCHC"/>
    <property type="match status" value="1"/>
</dbReference>
<sequence>MSQSDIQPQPVGGNQEILQAIQALTNSIDSKVQSACKKQKLTDTPTFKRDGNQQQFSHCEKVLTLIETSLQNIETLDLDEAKSNLKEAIKATKERQKLIRLADRSELGWGVVKEYVADTLAEDSSDEKRIKKAEKAAAAKKPAPKKRASSSSRPYQTKTMAANMRTATPFRQQYFRPYQGAYHDNRICFQCGIQGHVRTTCPSLRALHQPRLQGSRTSDKQ</sequence>
<keyword evidence="1" id="KW-0862">Zinc</keyword>
<dbReference type="SUPFAM" id="SSF57756">
    <property type="entry name" value="Retrovirus zinc finger-like domains"/>
    <property type="match status" value="1"/>
</dbReference>
<evidence type="ECO:0000256" key="1">
    <source>
        <dbReference type="PROSITE-ProRule" id="PRU00047"/>
    </source>
</evidence>
<evidence type="ECO:0000259" key="3">
    <source>
        <dbReference type="PROSITE" id="PS50158"/>
    </source>
</evidence>
<reference evidence="4" key="1">
    <citation type="submission" date="2022-11" db="UniProtKB">
        <authorList>
            <consortium name="EnsemblMetazoa"/>
        </authorList>
    </citation>
    <scope>IDENTIFICATION</scope>
</reference>
<dbReference type="OrthoDB" id="6153280at2759"/>
<dbReference type="GO" id="GO:0003676">
    <property type="term" value="F:nucleic acid binding"/>
    <property type="evidence" value="ECO:0007669"/>
    <property type="project" value="InterPro"/>
</dbReference>
<dbReference type="RefSeq" id="XP_038071245.1">
    <property type="nucleotide sequence ID" value="XM_038215317.1"/>
</dbReference>
<dbReference type="AlphaFoldDB" id="A0A914B606"/>
<keyword evidence="1" id="KW-0863">Zinc-finger</keyword>
<accession>A0A914B606</accession>
<feature type="domain" description="CCHC-type" evidence="3">
    <location>
        <begin position="188"/>
        <end position="203"/>
    </location>
</feature>
<protein>
    <recommendedName>
        <fullName evidence="3">CCHC-type domain-containing protein</fullName>
    </recommendedName>
</protein>
<feature type="region of interest" description="Disordered" evidence="2">
    <location>
        <begin position="132"/>
        <end position="159"/>
    </location>
</feature>
<dbReference type="InterPro" id="IPR036875">
    <property type="entry name" value="Znf_CCHC_sf"/>
</dbReference>
<dbReference type="GeneID" id="119740116"/>
<keyword evidence="1" id="KW-0479">Metal-binding</keyword>
<dbReference type="GO" id="GO:0008270">
    <property type="term" value="F:zinc ion binding"/>
    <property type="evidence" value="ECO:0007669"/>
    <property type="project" value="UniProtKB-KW"/>
</dbReference>
<keyword evidence="5" id="KW-1185">Reference proteome</keyword>
<evidence type="ECO:0000256" key="2">
    <source>
        <dbReference type="SAM" id="MobiDB-lite"/>
    </source>
</evidence>
<organism evidence="4 5">
    <name type="scientific">Patiria miniata</name>
    <name type="common">Bat star</name>
    <name type="synonym">Asterina miniata</name>
    <dbReference type="NCBI Taxonomy" id="46514"/>
    <lineage>
        <taxon>Eukaryota</taxon>
        <taxon>Metazoa</taxon>
        <taxon>Echinodermata</taxon>
        <taxon>Eleutherozoa</taxon>
        <taxon>Asterozoa</taxon>
        <taxon>Asteroidea</taxon>
        <taxon>Valvatacea</taxon>
        <taxon>Valvatida</taxon>
        <taxon>Asterinidae</taxon>
        <taxon>Patiria</taxon>
    </lineage>
</organism>
<name>A0A914B606_PATMI</name>
<evidence type="ECO:0000313" key="4">
    <source>
        <dbReference type="EnsemblMetazoa" id="XP_038071245.1"/>
    </source>
</evidence>
<dbReference type="OMA" id="RFANNEM"/>
<proteinExistence type="predicted"/>
<evidence type="ECO:0000313" key="5">
    <source>
        <dbReference type="Proteomes" id="UP000887568"/>
    </source>
</evidence>